<accession>A0A2T8IBZ9</accession>
<protein>
    <recommendedName>
        <fullName evidence="3">Gnk2-homologous domain-containing protein</fullName>
    </recommendedName>
</protein>
<dbReference type="Proteomes" id="UP000243499">
    <property type="component" value="Chromosome 7"/>
</dbReference>
<dbReference type="Gramene" id="PVH35209">
    <property type="protein sequence ID" value="PVH35209"/>
    <property type="gene ID" value="PAHAL_7G128000"/>
</dbReference>
<gene>
    <name evidence="2" type="ORF">PAHAL_7G128000</name>
</gene>
<feature type="signal peptide" evidence="1">
    <location>
        <begin position="1"/>
        <end position="25"/>
    </location>
</feature>
<sequence length="149" mass="15377">MMASPHMMRLFLIAALLAALRPTSSSWSSSGTSPEPVLTFCSGQPLDSNSSPAVTSGGEFTSFLDAVCAGAYGCRPDVPVSDYAVCLAAASSRLIAIGRTTCAASAVWHDACSSATPTAAQACSARTSTRRPCSTRPAHHCHTGAARRR</sequence>
<evidence type="ECO:0008006" key="3">
    <source>
        <dbReference type="Google" id="ProtNLM"/>
    </source>
</evidence>
<dbReference type="EMBL" id="CM008052">
    <property type="protein sequence ID" value="PVH35209.1"/>
    <property type="molecule type" value="Genomic_DNA"/>
</dbReference>
<keyword evidence="1" id="KW-0732">Signal</keyword>
<reference evidence="2" key="1">
    <citation type="submission" date="2018-04" db="EMBL/GenBank/DDBJ databases">
        <title>WGS assembly of Panicum hallii.</title>
        <authorList>
            <person name="Lovell J."/>
            <person name="Jenkins J."/>
            <person name="Lowry D."/>
            <person name="Mamidi S."/>
            <person name="Sreedasyam A."/>
            <person name="Weng X."/>
            <person name="Barry K."/>
            <person name="Bonette J."/>
            <person name="Campitelli B."/>
            <person name="Daum C."/>
            <person name="Gordon S."/>
            <person name="Gould B."/>
            <person name="Lipzen A."/>
            <person name="Macqueen A."/>
            <person name="Palacio-Mejia J."/>
            <person name="Plott C."/>
            <person name="Shakirov E."/>
            <person name="Shu S."/>
            <person name="Yoshinaga Y."/>
            <person name="Zane M."/>
            <person name="Rokhsar D."/>
            <person name="Grimwood J."/>
            <person name="Schmutz J."/>
            <person name="Juenger T."/>
        </authorList>
    </citation>
    <scope>NUCLEOTIDE SEQUENCE [LARGE SCALE GENOMIC DNA]</scope>
    <source>
        <strain evidence="2">FIL2</strain>
    </source>
</reference>
<organism evidence="2">
    <name type="scientific">Panicum hallii</name>
    <dbReference type="NCBI Taxonomy" id="206008"/>
    <lineage>
        <taxon>Eukaryota</taxon>
        <taxon>Viridiplantae</taxon>
        <taxon>Streptophyta</taxon>
        <taxon>Embryophyta</taxon>
        <taxon>Tracheophyta</taxon>
        <taxon>Spermatophyta</taxon>
        <taxon>Magnoliopsida</taxon>
        <taxon>Liliopsida</taxon>
        <taxon>Poales</taxon>
        <taxon>Poaceae</taxon>
        <taxon>PACMAD clade</taxon>
        <taxon>Panicoideae</taxon>
        <taxon>Panicodae</taxon>
        <taxon>Paniceae</taxon>
        <taxon>Panicinae</taxon>
        <taxon>Panicum</taxon>
        <taxon>Panicum sect. Panicum</taxon>
    </lineage>
</organism>
<proteinExistence type="predicted"/>
<evidence type="ECO:0000313" key="2">
    <source>
        <dbReference type="EMBL" id="PVH35209.1"/>
    </source>
</evidence>
<evidence type="ECO:0000256" key="1">
    <source>
        <dbReference type="SAM" id="SignalP"/>
    </source>
</evidence>
<name>A0A2T8IBZ9_9POAL</name>
<dbReference type="AlphaFoldDB" id="A0A2T8IBZ9"/>
<feature type="chain" id="PRO_5015700685" description="Gnk2-homologous domain-containing protein" evidence="1">
    <location>
        <begin position="26"/>
        <end position="149"/>
    </location>
</feature>